<dbReference type="InterPro" id="IPR027417">
    <property type="entry name" value="P-loop_NTPase"/>
</dbReference>
<dbReference type="VEuPathDB" id="FungiDB:P175DRAFT_0513446"/>
<dbReference type="InterPro" id="IPR000795">
    <property type="entry name" value="T_Tr_GTP-bd_dom"/>
</dbReference>
<gene>
    <name evidence="3" type="ORF">P175DRAFT_0513446</name>
</gene>
<dbReference type="InterPro" id="IPR050055">
    <property type="entry name" value="EF-Tu_GTPase"/>
</dbReference>
<evidence type="ECO:0000313" key="4">
    <source>
        <dbReference type="Proteomes" id="UP000244073"/>
    </source>
</evidence>
<dbReference type="GO" id="GO:0003746">
    <property type="term" value="F:translation elongation factor activity"/>
    <property type="evidence" value="ECO:0007669"/>
    <property type="project" value="TreeGrafter"/>
</dbReference>
<evidence type="ECO:0000256" key="1">
    <source>
        <dbReference type="SAM" id="MobiDB-lite"/>
    </source>
</evidence>
<dbReference type="Gene3D" id="3.40.50.300">
    <property type="entry name" value="P-loop containing nucleotide triphosphate hydrolases"/>
    <property type="match status" value="1"/>
</dbReference>
<dbReference type="Proteomes" id="UP000244073">
    <property type="component" value="Unassembled WGS sequence"/>
</dbReference>
<evidence type="ECO:0000313" key="3">
    <source>
        <dbReference type="EMBL" id="PTU24468.1"/>
    </source>
</evidence>
<reference evidence="3 4" key="1">
    <citation type="journal article" date="2018" name="Proc. Natl. Acad. Sci. U.S.A.">
        <title>Linking secondary metabolites to gene clusters through genome sequencing of six diverse Aspergillus species.</title>
        <authorList>
            <person name="Kaerboelling I."/>
            <person name="Vesth T.C."/>
            <person name="Frisvad J.C."/>
            <person name="Nybo J.L."/>
            <person name="Theobald S."/>
            <person name="Kuo A."/>
            <person name="Bowyer P."/>
            <person name="Matsuda Y."/>
            <person name="Mondo S."/>
            <person name="Lyhne E.K."/>
            <person name="Kogle M.E."/>
            <person name="Clum A."/>
            <person name="Lipzen A."/>
            <person name="Salamov A."/>
            <person name="Ngan C.Y."/>
            <person name="Daum C."/>
            <person name="Chiniquy J."/>
            <person name="Barry K."/>
            <person name="LaButti K."/>
            <person name="Haridas S."/>
            <person name="Simmons B.A."/>
            <person name="Magnuson J.K."/>
            <person name="Mortensen U.H."/>
            <person name="Larsen T.O."/>
            <person name="Grigoriev I.V."/>
            <person name="Baker S.E."/>
            <person name="Andersen M.R."/>
        </authorList>
    </citation>
    <scope>NUCLEOTIDE SEQUENCE [LARGE SCALE GENOMIC DNA]</scope>
    <source>
        <strain evidence="3 4">IBT 24754</strain>
    </source>
</reference>
<dbReference type="EMBL" id="MSFN02000001">
    <property type="protein sequence ID" value="PTU24468.1"/>
    <property type="molecule type" value="Genomic_DNA"/>
</dbReference>
<feature type="domain" description="Tr-type G" evidence="2">
    <location>
        <begin position="304"/>
        <end position="560"/>
    </location>
</feature>
<protein>
    <recommendedName>
        <fullName evidence="2">Tr-type G domain-containing protein</fullName>
    </recommendedName>
</protein>
<feature type="compositionally biased region" description="Polar residues" evidence="1">
    <location>
        <begin position="27"/>
        <end position="45"/>
    </location>
</feature>
<evidence type="ECO:0000259" key="2">
    <source>
        <dbReference type="Pfam" id="PF00009"/>
    </source>
</evidence>
<dbReference type="PANTHER" id="PTHR43721:SF30">
    <property type="entry name" value="TR-TYPE G DOMAIN-CONTAINING PROTEIN"/>
    <property type="match status" value="1"/>
</dbReference>
<dbReference type="PANTHER" id="PTHR43721">
    <property type="entry name" value="ELONGATION FACTOR TU-RELATED"/>
    <property type="match status" value="1"/>
</dbReference>
<feature type="compositionally biased region" description="Polar residues" evidence="1">
    <location>
        <begin position="802"/>
        <end position="818"/>
    </location>
</feature>
<feature type="compositionally biased region" description="Low complexity" evidence="1">
    <location>
        <begin position="956"/>
        <end position="966"/>
    </location>
</feature>
<accession>A0A2T5M7F9</accession>
<feature type="compositionally biased region" description="Polar residues" evidence="1">
    <location>
        <begin position="895"/>
        <end position="906"/>
    </location>
</feature>
<feature type="region of interest" description="Disordered" evidence="1">
    <location>
        <begin position="891"/>
        <end position="1032"/>
    </location>
</feature>
<dbReference type="GO" id="GO:0003924">
    <property type="term" value="F:GTPase activity"/>
    <property type="evidence" value="ECO:0007669"/>
    <property type="project" value="InterPro"/>
</dbReference>
<organism evidence="3 4">
    <name type="scientific">Aspergillus ochraceoroseus IBT 24754</name>
    <dbReference type="NCBI Taxonomy" id="1392256"/>
    <lineage>
        <taxon>Eukaryota</taxon>
        <taxon>Fungi</taxon>
        <taxon>Dikarya</taxon>
        <taxon>Ascomycota</taxon>
        <taxon>Pezizomycotina</taxon>
        <taxon>Eurotiomycetes</taxon>
        <taxon>Eurotiomycetidae</taxon>
        <taxon>Eurotiales</taxon>
        <taxon>Aspergillaceae</taxon>
        <taxon>Aspergillus</taxon>
        <taxon>Aspergillus subgen. Nidulantes</taxon>
    </lineage>
</organism>
<dbReference type="GeneID" id="63815630"/>
<dbReference type="RefSeq" id="XP_040755860.1">
    <property type="nucleotide sequence ID" value="XM_040898748.1"/>
</dbReference>
<comment type="caution">
    <text evidence="3">The sequence shown here is derived from an EMBL/GenBank/DDBJ whole genome shotgun (WGS) entry which is preliminary data.</text>
</comment>
<proteinExistence type="predicted"/>
<dbReference type="GO" id="GO:0005525">
    <property type="term" value="F:GTP binding"/>
    <property type="evidence" value="ECO:0007669"/>
    <property type="project" value="InterPro"/>
</dbReference>
<feature type="compositionally biased region" description="Acidic residues" evidence="1">
    <location>
        <begin position="1320"/>
        <end position="1329"/>
    </location>
</feature>
<feature type="compositionally biased region" description="Low complexity" evidence="1">
    <location>
        <begin position="15"/>
        <end position="26"/>
    </location>
</feature>
<feature type="region of interest" description="Disordered" evidence="1">
    <location>
        <begin position="1308"/>
        <end position="1355"/>
    </location>
</feature>
<sequence>MASIFTFDPDPPRVSSPWSTSGSSTPQVTGAGNRSSASQARSSTHLVSVDHDFLSDYGITKLEPEPQEGPTEYKLHLLLRPRRLYTSISTGNLVGGSYHSRVNLSTSGPILSSVEESSLRLPQARSTESRQQRLQQLTTQLLWRLQQSSPFHSSTTANLVLPVLPEATPKLGATQKPSRLLPGLEESQGALYEIGVSDDGTFVGLIEDELEESLTNLQAMAASLGCKVDILRKVVVGDCEWAEDLDPSKVRAESLWVAEALVSPDWDYYRVKSPQAGLREHNLVSPNVTKDSLLEGGFSSTDQVRVSIVGPNTAGKSSLLGTLTSSVLDNGRGTSRLGLLKHRHEISSGVTSSVAHELIGYTADSSSNDGVDVINYASGNVAAWDDIHAASEGGRLAFVSDLPGSVRFLKSTLRGMISWAPHYVFMCIPANCEEDTSSDSSPDAAEQATDINLALSYLEICIKLGIPIVVVVTKMDLASRAGLRNTLAKVLSALKVCGKKPAMLPVQSRISEKGVDLQHIGLADAQEARKIIAATEDWGVTVPIVLASAVDGSGVGKLHAFLRYLPVPVRPSLRTIDVPKPLPAVQRPANIFDIDEVFAIPPSKVTHTNDLTSLALSCSALHSLAIPQMYSRFDIVWPDAFPQSDHPAGVDALSYGLATLVMGEDIFHEVPSGISRRSCSHCGCDSYHTPIQPSTDNARKVRRGNYFAQYTRKFSVGNGPPDWVQEYSVTKETGKMLGTLVALAVARMINLETFVWDMPTGVVRDVWIALSSLADRPGHDCRLENVWIRWHDNSENTMRSLSGVPTTSSLTLPDTQNTPVPPVSSSSLLRKYGHVEYPSLSILPSLKSLSVLDIDEPSYLEEMAVLIQRSRERLKELRVGISSKVYQAEWLKSPGGSQPDQQTAPATMSGWPKAGGVLGALLGWPGRQTSESPLKKEEPVQETGNQGSGETNVQIESSAPSNASPEAPSPQSPEANPTDSVTEPQNPPEITNNTSLGLAGQSVSPSPDSKAPREAARKPSKTPHSSSPGPNRQVLKLEILELERVSISAHVLLDTLDWTRISTLTILRCEGHEKLWRALRRRFTPSTTPRTRPKYGRKESISHEKSVPEFPLRVKHIHTDAVSPYLLLFIKDSLCPGTLETLFLHGAPLHDSAVHIDAIYRNVIRNHRSSLRKLLVDSTERSTGGHEIGTTRWRKWMFTREMITFITSGRMPKLRELSMTLDSKDWHYFLQRLPYIPQLRALHIPHIVRPIHLDLKELALQVLDIVTLRPEIGLGYVGMQSKCYEILEGKSSDPYDFPETDDIHSEGFVPGAENWAGSDTNDEDTDDDGSTMGSHSELSSDDRRSLDDGDSDYESGRPHVSFRLREILFYDDKIAIFKARHGVL</sequence>
<feature type="compositionally biased region" description="Polar residues" evidence="1">
    <location>
        <begin position="942"/>
        <end position="955"/>
    </location>
</feature>
<dbReference type="Pfam" id="PF00009">
    <property type="entry name" value="GTP_EFTU"/>
    <property type="match status" value="1"/>
</dbReference>
<feature type="region of interest" description="Disordered" evidence="1">
    <location>
        <begin position="1"/>
        <end position="45"/>
    </location>
</feature>
<feature type="compositionally biased region" description="Polar residues" evidence="1">
    <location>
        <begin position="978"/>
        <end position="1007"/>
    </location>
</feature>
<feature type="region of interest" description="Disordered" evidence="1">
    <location>
        <begin position="802"/>
        <end position="823"/>
    </location>
</feature>
<dbReference type="SUPFAM" id="SSF52540">
    <property type="entry name" value="P-loop containing nucleoside triphosphate hydrolases"/>
    <property type="match status" value="1"/>
</dbReference>
<name>A0A2T5M7F9_9EURO</name>
<dbReference type="OrthoDB" id="3199516at2759"/>
<feature type="compositionally biased region" description="Basic and acidic residues" evidence="1">
    <location>
        <begin position="1338"/>
        <end position="1347"/>
    </location>
</feature>